<dbReference type="OrthoDB" id="9816036at2"/>
<dbReference type="Proteomes" id="UP000008825">
    <property type="component" value="Chromosome"/>
</dbReference>
<accession>B5E8A9</accession>
<dbReference type="KEGG" id="gbm:Gbem_0061"/>
<dbReference type="EMBL" id="CP001124">
    <property type="protein sequence ID" value="ACH37092.1"/>
    <property type="molecule type" value="Genomic_DNA"/>
</dbReference>
<gene>
    <name evidence="2" type="ordered locus">Gbem_0061</name>
</gene>
<proteinExistence type="predicted"/>
<dbReference type="InterPro" id="IPR014966">
    <property type="entry name" value="FRG-dom"/>
</dbReference>
<keyword evidence="3" id="KW-1185">Reference proteome</keyword>
<dbReference type="STRING" id="404380.Gbem_0061"/>
<sequence>MHVVNLATWEEFEGNVFALYQLLHPKVPENKSYVSPLLFRGHSNASWLLETTLERVAGKCFRADEYYNIMLSVQPAIQSFTEKTWEFAHSYPNDDGTPKPPPGYEFMAYLRHHGFPSPLLDWSRSPYIAAFFAFQSPELHSHDDNVAIYVFVEYLAAGKSGMLSEATIIGCGPHVTTHKRHFNQQSEYTICRKIKEDRVFYCCHEEAFARDEGSQDLLFKYILPRSERGKVLERLHMMNITAYSLYGSEDSLISTLAYQEINRKRRI</sequence>
<organism evidence="2 3">
    <name type="scientific">Citrifermentans bemidjiense (strain ATCC BAA-1014 / DSM 16622 / JCM 12645 / Bem)</name>
    <name type="common">Geobacter bemidjiensis</name>
    <dbReference type="NCBI Taxonomy" id="404380"/>
    <lineage>
        <taxon>Bacteria</taxon>
        <taxon>Pseudomonadati</taxon>
        <taxon>Thermodesulfobacteriota</taxon>
        <taxon>Desulfuromonadia</taxon>
        <taxon>Geobacterales</taxon>
        <taxon>Geobacteraceae</taxon>
        <taxon>Citrifermentans</taxon>
    </lineage>
</organism>
<protein>
    <submittedName>
        <fullName evidence="2">FRG domain protein</fullName>
    </submittedName>
</protein>
<evidence type="ECO:0000259" key="1">
    <source>
        <dbReference type="SMART" id="SM00901"/>
    </source>
</evidence>
<dbReference type="RefSeq" id="WP_012528502.1">
    <property type="nucleotide sequence ID" value="NC_011146.1"/>
</dbReference>
<evidence type="ECO:0000313" key="3">
    <source>
        <dbReference type="Proteomes" id="UP000008825"/>
    </source>
</evidence>
<dbReference type="eggNOG" id="ENOG5032SNT">
    <property type="taxonomic scope" value="Bacteria"/>
</dbReference>
<dbReference type="HOGENOM" id="CLU_1060554_0_0_7"/>
<name>B5E8A9_CITBB</name>
<reference evidence="2 3" key="1">
    <citation type="submission" date="2008-07" db="EMBL/GenBank/DDBJ databases">
        <title>Complete sequence of Geobacter bemidjiensis BEM.</title>
        <authorList>
            <consortium name="US DOE Joint Genome Institute"/>
            <person name="Lucas S."/>
            <person name="Copeland A."/>
            <person name="Lapidus A."/>
            <person name="Glavina del Rio T."/>
            <person name="Dalin E."/>
            <person name="Tice H."/>
            <person name="Bruce D."/>
            <person name="Goodwin L."/>
            <person name="Pitluck S."/>
            <person name="Kiss H."/>
            <person name="Brettin T."/>
            <person name="Detter J.C."/>
            <person name="Han C."/>
            <person name="Kuske C.R."/>
            <person name="Schmutz J."/>
            <person name="Larimer F."/>
            <person name="Land M."/>
            <person name="Hauser L."/>
            <person name="Kyrpides N."/>
            <person name="Lykidis A."/>
            <person name="Lovley D."/>
            <person name="Richardson P."/>
        </authorList>
    </citation>
    <scope>NUCLEOTIDE SEQUENCE [LARGE SCALE GENOMIC DNA]</scope>
    <source>
        <strain evidence="3">ATCC BAA-1014 / DSM 16622 / JCM 12645 / Bem</strain>
    </source>
</reference>
<evidence type="ECO:0000313" key="2">
    <source>
        <dbReference type="EMBL" id="ACH37092.1"/>
    </source>
</evidence>
<dbReference type="AlphaFoldDB" id="B5E8A9"/>
<dbReference type="SMART" id="SM00901">
    <property type="entry name" value="FRG"/>
    <property type="match status" value="1"/>
</dbReference>
<reference evidence="2 3" key="2">
    <citation type="journal article" date="2010" name="BMC Genomics">
        <title>The genome of Geobacter bemidjiensis, exemplar for the subsurface clade of Geobacter species that predominate in Fe(III)-reducing subsurface environments.</title>
        <authorList>
            <person name="Aklujkar M."/>
            <person name="Young N.D."/>
            <person name="Holmes D."/>
            <person name="Chavan M."/>
            <person name="Risso C."/>
            <person name="Kiss H.E."/>
            <person name="Han C.S."/>
            <person name="Land M.L."/>
            <person name="Lovley D.R."/>
        </authorList>
    </citation>
    <scope>NUCLEOTIDE SEQUENCE [LARGE SCALE GENOMIC DNA]</scope>
    <source>
        <strain evidence="3">ATCC BAA-1014 / DSM 16622 / JCM 12645 / Bem</strain>
    </source>
</reference>
<feature type="domain" description="FRG" evidence="1">
    <location>
        <begin position="33"/>
        <end position="148"/>
    </location>
</feature>
<dbReference type="Pfam" id="PF08867">
    <property type="entry name" value="FRG"/>
    <property type="match status" value="1"/>
</dbReference>